<dbReference type="PANTHER" id="PTHR30136:SF35">
    <property type="entry name" value="HTH-TYPE TRANSCRIPTIONAL REGULATOR RV1719"/>
    <property type="match status" value="1"/>
</dbReference>
<protein>
    <submittedName>
        <fullName evidence="6">Helix-turn-helix domain-containing protein</fullName>
    </submittedName>
</protein>
<accession>A0ABX8D0A0</accession>
<reference evidence="6 7" key="1">
    <citation type="submission" date="2021-04" db="EMBL/GenBank/DDBJ databases">
        <title>Nocardia tengchongensis.</title>
        <authorList>
            <person name="Zhuang k."/>
            <person name="Ran Y."/>
            <person name="Li W."/>
        </authorList>
    </citation>
    <scope>NUCLEOTIDE SEQUENCE [LARGE SCALE GENOMIC DNA]</scope>
    <source>
        <strain evidence="6 7">CFH S0057</strain>
    </source>
</reference>
<sequence length="254" mass="27066">MERMSAILDAFDSGRETLRLEDITDRTGLPRSTTFRLACQLTELQWLIHDEQGYRLGARTRRLARITDCEDIRAAASAALSDLHVATGAVVHLGVLEGNTVHYLDKVGGALAATIPSKVGTRIDATQTVCGLALLASLAPEDADRVLRMPLRSSTVRPIARRRAVLADLYRVRQRNGLAVSLGTACEMGISTVAAPVLGPDGPIAAISVATRGELELRRVAPLVFTAARRTAAEMFADGSLSGSNSPGSRARLA</sequence>
<dbReference type="InterPro" id="IPR029016">
    <property type="entry name" value="GAF-like_dom_sf"/>
</dbReference>
<evidence type="ECO:0000259" key="5">
    <source>
        <dbReference type="PROSITE" id="PS51078"/>
    </source>
</evidence>
<dbReference type="Gene3D" id="3.30.450.40">
    <property type="match status" value="1"/>
</dbReference>
<dbReference type="Proteomes" id="UP000683310">
    <property type="component" value="Chromosome"/>
</dbReference>
<dbReference type="InterPro" id="IPR036388">
    <property type="entry name" value="WH-like_DNA-bd_sf"/>
</dbReference>
<dbReference type="PANTHER" id="PTHR30136">
    <property type="entry name" value="HELIX-TURN-HELIX TRANSCRIPTIONAL REGULATOR, ICLR FAMILY"/>
    <property type="match status" value="1"/>
</dbReference>
<evidence type="ECO:0000256" key="3">
    <source>
        <dbReference type="ARBA" id="ARBA00023163"/>
    </source>
</evidence>
<evidence type="ECO:0000313" key="7">
    <source>
        <dbReference type="Proteomes" id="UP000683310"/>
    </source>
</evidence>
<evidence type="ECO:0000256" key="2">
    <source>
        <dbReference type="ARBA" id="ARBA00023125"/>
    </source>
</evidence>
<dbReference type="Pfam" id="PF09339">
    <property type="entry name" value="HTH_IclR"/>
    <property type="match status" value="1"/>
</dbReference>
<dbReference type="SUPFAM" id="SSF55781">
    <property type="entry name" value="GAF domain-like"/>
    <property type="match status" value="1"/>
</dbReference>
<organism evidence="6 7">
    <name type="scientific">Nocardia tengchongensis</name>
    <dbReference type="NCBI Taxonomy" id="2055889"/>
    <lineage>
        <taxon>Bacteria</taxon>
        <taxon>Bacillati</taxon>
        <taxon>Actinomycetota</taxon>
        <taxon>Actinomycetes</taxon>
        <taxon>Mycobacteriales</taxon>
        <taxon>Nocardiaceae</taxon>
        <taxon>Nocardia</taxon>
    </lineage>
</organism>
<dbReference type="InterPro" id="IPR050707">
    <property type="entry name" value="HTH_MetabolicPath_Reg"/>
</dbReference>
<keyword evidence="2" id="KW-0238">DNA-binding</keyword>
<dbReference type="PROSITE" id="PS51078">
    <property type="entry name" value="ICLR_ED"/>
    <property type="match status" value="1"/>
</dbReference>
<dbReference type="Gene3D" id="1.10.10.10">
    <property type="entry name" value="Winged helix-like DNA-binding domain superfamily/Winged helix DNA-binding domain"/>
    <property type="match status" value="1"/>
</dbReference>
<evidence type="ECO:0000313" key="6">
    <source>
        <dbReference type="EMBL" id="QVI25006.1"/>
    </source>
</evidence>
<dbReference type="InterPro" id="IPR005471">
    <property type="entry name" value="Tscrpt_reg_IclR_N"/>
</dbReference>
<feature type="domain" description="HTH iclR-type" evidence="4">
    <location>
        <begin position="1"/>
        <end position="58"/>
    </location>
</feature>
<dbReference type="PROSITE" id="PS51077">
    <property type="entry name" value="HTH_ICLR"/>
    <property type="match status" value="1"/>
</dbReference>
<dbReference type="EMBL" id="CP074371">
    <property type="protein sequence ID" value="QVI25006.1"/>
    <property type="molecule type" value="Genomic_DNA"/>
</dbReference>
<feature type="domain" description="IclR-ED" evidence="5">
    <location>
        <begin position="52"/>
        <end position="237"/>
    </location>
</feature>
<keyword evidence="1" id="KW-0805">Transcription regulation</keyword>
<evidence type="ECO:0000256" key="1">
    <source>
        <dbReference type="ARBA" id="ARBA00023015"/>
    </source>
</evidence>
<name>A0ABX8D0A0_9NOCA</name>
<gene>
    <name evidence="6" type="ORF">KHQ06_19675</name>
</gene>
<dbReference type="InterPro" id="IPR014757">
    <property type="entry name" value="Tscrpt_reg_IclR_C"/>
</dbReference>
<proteinExistence type="predicted"/>
<dbReference type="SMART" id="SM00346">
    <property type="entry name" value="HTH_ICLR"/>
    <property type="match status" value="1"/>
</dbReference>
<dbReference type="InterPro" id="IPR036390">
    <property type="entry name" value="WH_DNA-bd_sf"/>
</dbReference>
<evidence type="ECO:0000259" key="4">
    <source>
        <dbReference type="PROSITE" id="PS51077"/>
    </source>
</evidence>
<keyword evidence="7" id="KW-1185">Reference proteome</keyword>
<dbReference type="SUPFAM" id="SSF46785">
    <property type="entry name" value="Winged helix' DNA-binding domain"/>
    <property type="match status" value="1"/>
</dbReference>
<keyword evidence="3" id="KW-0804">Transcription</keyword>
<dbReference type="Pfam" id="PF01614">
    <property type="entry name" value="IclR_C"/>
    <property type="match status" value="1"/>
</dbReference>